<sequence length="58" mass="7132">MESFFGHMKDELDYLDCISFNELVELVSDYIYDYNCHRYQWTLKKMTPNEYRSHLLSV</sequence>
<keyword evidence="3" id="KW-1185">Reference proteome</keyword>
<accession>A0ABX8YD60</accession>
<organism evidence="2 3">
    <name type="scientific">Aneurinibacillus thermoaerophilus</name>
    <dbReference type="NCBI Taxonomy" id="143495"/>
    <lineage>
        <taxon>Bacteria</taxon>
        <taxon>Bacillati</taxon>
        <taxon>Bacillota</taxon>
        <taxon>Bacilli</taxon>
        <taxon>Bacillales</taxon>
        <taxon>Paenibacillaceae</taxon>
        <taxon>Aneurinibacillus group</taxon>
        <taxon>Aneurinibacillus</taxon>
    </lineage>
</organism>
<gene>
    <name evidence="2" type="ORF">K3F53_03145</name>
</gene>
<dbReference type="Proteomes" id="UP000826616">
    <property type="component" value="Chromosome"/>
</dbReference>
<dbReference type="Pfam" id="PF13333">
    <property type="entry name" value="rve_2"/>
    <property type="match status" value="1"/>
</dbReference>
<dbReference type="RefSeq" id="WP_162265049.1">
    <property type="nucleotide sequence ID" value="NZ_JARLVY010000070.1"/>
</dbReference>
<evidence type="ECO:0000313" key="2">
    <source>
        <dbReference type="EMBL" id="QYY43295.1"/>
    </source>
</evidence>
<dbReference type="EMBL" id="CP080764">
    <property type="protein sequence ID" value="QYY43295.1"/>
    <property type="molecule type" value="Genomic_DNA"/>
</dbReference>
<name>A0ABX8YD60_ANETH</name>
<protein>
    <submittedName>
        <fullName evidence="2">IS3 family transposase</fullName>
    </submittedName>
</protein>
<dbReference type="SUPFAM" id="SSF53098">
    <property type="entry name" value="Ribonuclease H-like"/>
    <property type="match status" value="1"/>
</dbReference>
<proteinExistence type="predicted"/>
<reference evidence="2 3" key="1">
    <citation type="submission" date="2021-08" db="EMBL/GenBank/DDBJ databases">
        <title>Complete genome sequence of the strain Aneurinibacillus thermoaerophilus CCM 8960.</title>
        <authorList>
            <person name="Musilova J."/>
            <person name="Kourilova X."/>
            <person name="Pernicova I."/>
            <person name="Bezdicek M."/>
            <person name="Lengerova M."/>
            <person name="Obruca S."/>
            <person name="Sedlar K."/>
        </authorList>
    </citation>
    <scope>NUCLEOTIDE SEQUENCE [LARGE SCALE GENOMIC DNA]</scope>
    <source>
        <strain evidence="2 3">CCM 8960</strain>
    </source>
</reference>
<evidence type="ECO:0000259" key="1">
    <source>
        <dbReference type="Pfam" id="PF13333"/>
    </source>
</evidence>
<feature type="domain" description="Integrase catalytic" evidence="1">
    <location>
        <begin position="2"/>
        <end position="56"/>
    </location>
</feature>
<dbReference type="InterPro" id="IPR012337">
    <property type="entry name" value="RNaseH-like_sf"/>
</dbReference>
<evidence type="ECO:0000313" key="3">
    <source>
        <dbReference type="Proteomes" id="UP000826616"/>
    </source>
</evidence>
<dbReference type="InterPro" id="IPR001584">
    <property type="entry name" value="Integrase_cat-core"/>
</dbReference>